<feature type="transmembrane region" description="Helical" evidence="6">
    <location>
        <begin position="24"/>
        <end position="44"/>
    </location>
</feature>
<feature type="domain" description="Lipase" evidence="7">
    <location>
        <begin position="78"/>
        <end position="400"/>
    </location>
</feature>
<dbReference type="HOGENOM" id="CLU_027171_0_0_1"/>
<gene>
    <name evidence="8" type="ORF">LOTGIDRAFT_102728</name>
</gene>
<evidence type="ECO:0000256" key="1">
    <source>
        <dbReference type="ARBA" id="ARBA00004613"/>
    </source>
</evidence>
<dbReference type="AlphaFoldDB" id="V4CRQ0"/>
<keyword evidence="4" id="KW-1015">Disulfide bond</keyword>
<sequence length="403" mass="43661">MIIDQRVLIQVIVLKGKVSKAGHFVKSFFIHYTSLFYFIGYSFFNYESSKSFSAYKSFERLTSGSLTGTGISGAPSLVCYDNLGCFNNFPPFHNDVLPQSPLDQNLAYVLFTQKNPLVPQLLDCSSPETIAVSNFDNSKKIYVIIHGYKNTGLDIWVRQMAAQILTKEDANVIAVEWSKGASGLYKQAAANSRIVGASVAAMLDKLASSNLYTIFTPHHIHIIGHGVGAHAAGFAGKKSPWIGRITGLDPAGPLFEDVSAWARLDSFDAQIVDVIHTDTPGNGQIGLGISKSIGSVDFYPNGGIDQPGCPPAAYSLEDFLLGNIDAIACDHLRAIDYFVASINNCEFLAVPCDESIIRTAPLTCNSCGYQGCARMGFNYSPTSSFGRGSYFLLTTPTFPFCIA</sequence>
<dbReference type="InterPro" id="IPR000734">
    <property type="entry name" value="TAG_lipase"/>
</dbReference>
<name>V4CRQ0_LOTGI</name>
<dbReference type="InterPro" id="IPR002331">
    <property type="entry name" value="Lipase_panc"/>
</dbReference>
<evidence type="ECO:0000256" key="4">
    <source>
        <dbReference type="ARBA" id="ARBA00023157"/>
    </source>
</evidence>
<dbReference type="CTD" id="20229646"/>
<dbReference type="GO" id="GO:0005615">
    <property type="term" value="C:extracellular space"/>
    <property type="evidence" value="ECO:0007669"/>
    <property type="project" value="TreeGrafter"/>
</dbReference>
<dbReference type="PANTHER" id="PTHR11610">
    <property type="entry name" value="LIPASE"/>
    <property type="match status" value="1"/>
</dbReference>
<evidence type="ECO:0000256" key="5">
    <source>
        <dbReference type="RuleBase" id="RU004262"/>
    </source>
</evidence>
<comment type="similarity">
    <text evidence="2 5">Belongs to the AB hydrolase superfamily. Lipase family.</text>
</comment>
<dbReference type="KEGG" id="lgi:LOTGIDRAFT_102728"/>
<keyword evidence="3" id="KW-0964">Secreted</keyword>
<keyword evidence="6" id="KW-1133">Transmembrane helix</keyword>
<dbReference type="InterPro" id="IPR013818">
    <property type="entry name" value="Lipase"/>
</dbReference>
<evidence type="ECO:0000256" key="2">
    <source>
        <dbReference type="ARBA" id="ARBA00010701"/>
    </source>
</evidence>
<keyword evidence="6" id="KW-0472">Membrane</keyword>
<evidence type="ECO:0000313" key="9">
    <source>
        <dbReference type="Proteomes" id="UP000030746"/>
    </source>
</evidence>
<protein>
    <recommendedName>
        <fullName evidence="7">Lipase domain-containing protein</fullName>
    </recommendedName>
</protein>
<dbReference type="CDD" id="cd00707">
    <property type="entry name" value="Pancreat_lipase_like"/>
    <property type="match status" value="1"/>
</dbReference>
<dbReference type="Proteomes" id="UP000030746">
    <property type="component" value="Unassembled WGS sequence"/>
</dbReference>
<dbReference type="SUPFAM" id="SSF53474">
    <property type="entry name" value="alpha/beta-Hydrolases"/>
    <property type="match status" value="1"/>
</dbReference>
<dbReference type="Gene3D" id="3.40.50.1820">
    <property type="entry name" value="alpha/beta hydrolase"/>
    <property type="match status" value="1"/>
</dbReference>
<dbReference type="GeneID" id="20229646"/>
<dbReference type="OMA" id="WNIDSIR"/>
<dbReference type="RefSeq" id="XP_009043745.1">
    <property type="nucleotide sequence ID" value="XM_009045497.1"/>
</dbReference>
<dbReference type="PANTHER" id="PTHR11610:SF173">
    <property type="entry name" value="LIPASE DOMAIN-CONTAINING PROTEIN-RELATED"/>
    <property type="match status" value="1"/>
</dbReference>
<reference evidence="8 9" key="1">
    <citation type="journal article" date="2013" name="Nature">
        <title>Insights into bilaterian evolution from three spiralian genomes.</title>
        <authorList>
            <person name="Simakov O."/>
            <person name="Marletaz F."/>
            <person name="Cho S.J."/>
            <person name="Edsinger-Gonzales E."/>
            <person name="Havlak P."/>
            <person name="Hellsten U."/>
            <person name="Kuo D.H."/>
            <person name="Larsson T."/>
            <person name="Lv J."/>
            <person name="Arendt D."/>
            <person name="Savage R."/>
            <person name="Osoegawa K."/>
            <person name="de Jong P."/>
            <person name="Grimwood J."/>
            <person name="Chapman J.A."/>
            <person name="Shapiro H."/>
            <person name="Aerts A."/>
            <person name="Otillar R.P."/>
            <person name="Terry A.Y."/>
            <person name="Boore J.L."/>
            <person name="Grigoriev I.V."/>
            <person name="Lindberg D.R."/>
            <person name="Seaver E.C."/>
            <person name="Weisblat D.A."/>
            <person name="Putnam N.H."/>
            <person name="Rokhsar D.S."/>
        </authorList>
    </citation>
    <scope>NUCLEOTIDE SEQUENCE [LARGE SCALE GENOMIC DNA]</scope>
</reference>
<evidence type="ECO:0000313" key="8">
    <source>
        <dbReference type="EMBL" id="ESP05200.1"/>
    </source>
</evidence>
<dbReference type="PRINTS" id="PR00821">
    <property type="entry name" value="TAGLIPASE"/>
</dbReference>
<evidence type="ECO:0000256" key="3">
    <source>
        <dbReference type="ARBA" id="ARBA00022525"/>
    </source>
</evidence>
<accession>V4CRQ0</accession>
<dbReference type="ESTHER" id="lotgi-v4crq0">
    <property type="family name" value="Pancreatic_lipase"/>
</dbReference>
<comment type="subcellular location">
    <subcellularLocation>
        <location evidence="1">Secreted</location>
    </subcellularLocation>
</comment>
<organism evidence="8 9">
    <name type="scientific">Lottia gigantea</name>
    <name type="common">Giant owl limpet</name>
    <dbReference type="NCBI Taxonomy" id="225164"/>
    <lineage>
        <taxon>Eukaryota</taxon>
        <taxon>Metazoa</taxon>
        <taxon>Spiralia</taxon>
        <taxon>Lophotrochozoa</taxon>
        <taxon>Mollusca</taxon>
        <taxon>Gastropoda</taxon>
        <taxon>Patellogastropoda</taxon>
        <taxon>Lottioidea</taxon>
        <taxon>Lottiidae</taxon>
        <taxon>Lottia</taxon>
    </lineage>
</organism>
<keyword evidence="6" id="KW-0812">Transmembrane</keyword>
<proteinExistence type="inferred from homology"/>
<dbReference type="EMBL" id="KB199650">
    <property type="protein sequence ID" value="ESP05200.1"/>
    <property type="molecule type" value="Genomic_DNA"/>
</dbReference>
<dbReference type="PRINTS" id="PR00823">
    <property type="entry name" value="PANCLIPASE"/>
</dbReference>
<evidence type="ECO:0000256" key="6">
    <source>
        <dbReference type="SAM" id="Phobius"/>
    </source>
</evidence>
<dbReference type="OrthoDB" id="199913at2759"/>
<dbReference type="InterPro" id="IPR029058">
    <property type="entry name" value="AB_hydrolase_fold"/>
</dbReference>
<dbReference type="Pfam" id="PF00151">
    <property type="entry name" value="Lipase"/>
    <property type="match status" value="1"/>
</dbReference>
<dbReference type="GO" id="GO:0004806">
    <property type="term" value="F:triacylglycerol lipase activity"/>
    <property type="evidence" value="ECO:0007669"/>
    <property type="project" value="InterPro"/>
</dbReference>
<evidence type="ECO:0000259" key="7">
    <source>
        <dbReference type="Pfam" id="PF00151"/>
    </source>
</evidence>
<dbReference type="InterPro" id="IPR033906">
    <property type="entry name" value="Lipase_N"/>
</dbReference>
<dbReference type="GO" id="GO:0016042">
    <property type="term" value="P:lipid catabolic process"/>
    <property type="evidence" value="ECO:0007669"/>
    <property type="project" value="TreeGrafter"/>
</dbReference>
<keyword evidence="9" id="KW-1185">Reference proteome</keyword>